<gene>
    <name evidence="3" type="ORF">A4U43_C05F15690</name>
</gene>
<accession>A0A5P1ERW9</accession>
<evidence type="ECO:0000256" key="1">
    <source>
        <dbReference type="SAM" id="MobiDB-lite"/>
    </source>
</evidence>
<keyword evidence="2" id="KW-1133">Transmembrane helix</keyword>
<evidence type="ECO:0000313" key="3">
    <source>
        <dbReference type="EMBL" id="ONK68762.1"/>
    </source>
</evidence>
<reference evidence="4" key="1">
    <citation type="journal article" date="2017" name="Nat. Commun.">
        <title>The asparagus genome sheds light on the origin and evolution of a young Y chromosome.</title>
        <authorList>
            <person name="Harkess A."/>
            <person name="Zhou J."/>
            <person name="Xu C."/>
            <person name="Bowers J.E."/>
            <person name="Van der Hulst R."/>
            <person name="Ayyampalayam S."/>
            <person name="Mercati F."/>
            <person name="Riccardi P."/>
            <person name="McKain M.R."/>
            <person name="Kakrana A."/>
            <person name="Tang H."/>
            <person name="Ray J."/>
            <person name="Groenendijk J."/>
            <person name="Arikit S."/>
            <person name="Mathioni S.M."/>
            <person name="Nakano M."/>
            <person name="Shan H."/>
            <person name="Telgmann-Rauber A."/>
            <person name="Kanno A."/>
            <person name="Yue Z."/>
            <person name="Chen H."/>
            <person name="Li W."/>
            <person name="Chen Y."/>
            <person name="Xu X."/>
            <person name="Zhang Y."/>
            <person name="Luo S."/>
            <person name="Chen H."/>
            <person name="Gao J."/>
            <person name="Mao Z."/>
            <person name="Pires J.C."/>
            <person name="Luo M."/>
            <person name="Kudrna D."/>
            <person name="Wing R.A."/>
            <person name="Meyers B.C."/>
            <person name="Yi K."/>
            <person name="Kong H."/>
            <person name="Lavrijsen P."/>
            <person name="Sunseri F."/>
            <person name="Falavigna A."/>
            <person name="Ye Y."/>
            <person name="Leebens-Mack J.H."/>
            <person name="Chen G."/>
        </authorList>
    </citation>
    <scope>NUCLEOTIDE SEQUENCE [LARGE SCALE GENOMIC DNA]</scope>
    <source>
        <strain evidence="4">cv. DH0086</strain>
    </source>
</reference>
<dbReference type="Proteomes" id="UP000243459">
    <property type="component" value="Chromosome 5"/>
</dbReference>
<dbReference type="AlphaFoldDB" id="A0A5P1ERW9"/>
<proteinExistence type="predicted"/>
<protein>
    <submittedName>
        <fullName evidence="3">Uncharacterized protein</fullName>
    </submittedName>
</protein>
<keyword evidence="2" id="KW-0472">Membrane</keyword>
<feature type="transmembrane region" description="Helical" evidence="2">
    <location>
        <begin position="63"/>
        <end position="87"/>
    </location>
</feature>
<evidence type="ECO:0000256" key="2">
    <source>
        <dbReference type="SAM" id="Phobius"/>
    </source>
</evidence>
<evidence type="ECO:0000313" key="4">
    <source>
        <dbReference type="Proteomes" id="UP000243459"/>
    </source>
</evidence>
<keyword evidence="4" id="KW-1185">Reference proteome</keyword>
<sequence>MARIFVSWPFTPSEAEQSTEEDRRSSYTTGGPEGGFPAKTISQVILVGTLPPTIRTDDTSCGFLAILVEKVVVPIISLAIALPWMVLTQQFSRFKKGASPVRLSVAWFVLIAGYDCLRCSNAHYHSVPLPTVA</sequence>
<name>A0A5P1ERW9_ASPOF</name>
<feature type="region of interest" description="Disordered" evidence="1">
    <location>
        <begin position="1"/>
        <end position="37"/>
    </location>
</feature>
<dbReference type="EMBL" id="CM007385">
    <property type="protein sequence ID" value="ONK68762.1"/>
    <property type="molecule type" value="Genomic_DNA"/>
</dbReference>
<organism evidence="3 4">
    <name type="scientific">Asparagus officinalis</name>
    <name type="common">Garden asparagus</name>
    <dbReference type="NCBI Taxonomy" id="4686"/>
    <lineage>
        <taxon>Eukaryota</taxon>
        <taxon>Viridiplantae</taxon>
        <taxon>Streptophyta</taxon>
        <taxon>Embryophyta</taxon>
        <taxon>Tracheophyta</taxon>
        <taxon>Spermatophyta</taxon>
        <taxon>Magnoliopsida</taxon>
        <taxon>Liliopsida</taxon>
        <taxon>Asparagales</taxon>
        <taxon>Asparagaceae</taxon>
        <taxon>Asparagoideae</taxon>
        <taxon>Asparagus</taxon>
    </lineage>
</organism>
<keyword evidence="2" id="KW-0812">Transmembrane</keyword>
<dbReference type="Gramene" id="ONK68762">
    <property type="protein sequence ID" value="ONK68762"/>
    <property type="gene ID" value="A4U43_C05F15690"/>
</dbReference>